<dbReference type="Gene3D" id="1.10.555.10">
    <property type="entry name" value="Rho GTPase activation protein"/>
    <property type="match status" value="1"/>
</dbReference>
<dbReference type="OrthoDB" id="524326at2759"/>
<dbReference type="EMBL" id="KB295955">
    <property type="protein sequence ID" value="ELU12460.1"/>
    <property type="molecule type" value="Genomic_DNA"/>
</dbReference>
<dbReference type="InterPro" id="IPR000591">
    <property type="entry name" value="DEP_dom"/>
</dbReference>
<dbReference type="SUPFAM" id="SSF48350">
    <property type="entry name" value="GTPase activation domain, GAP"/>
    <property type="match status" value="1"/>
</dbReference>
<dbReference type="Pfam" id="PF00610">
    <property type="entry name" value="DEP"/>
    <property type="match status" value="1"/>
</dbReference>
<feature type="region of interest" description="Disordered" evidence="1">
    <location>
        <begin position="137"/>
        <end position="159"/>
    </location>
</feature>
<dbReference type="HOGENOM" id="CLU_040757_0_0_1"/>
<dbReference type="AlphaFoldDB" id="R7V9N6"/>
<evidence type="ECO:0000313" key="4">
    <source>
        <dbReference type="EnsemblMetazoa" id="CapteP172714"/>
    </source>
</evidence>
<dbReference type="InterPro" id="IPR008936">
    <property type="entry name" value="Rho_GTPase_activation_prot"/>
</dbReference>
<accession>R7V9N6</accession>
<dbReference type="Gene3D" id="1.10.10.10">
    <property type="entry name" value="Winged helix-like DNA-binding domain superfamily/Winged helix DNA-binding domain"/>
    <property type="match status" value="1"/>
</dbReference>
<proteinExistence type="predicted"/>
<evidence type="ECO:0000313" key="5">
    <source>
        <dbReference type="Proteomes" id="UP000014760"/>
    </source>
</evidence>
<organism evidence="3">
    <name type="scientific">Capitella teleta</name>
    <name type="common">Polychaete worm</name>
    <dbReference type="NCBI Taxonomy" id="283909"/>
    <lineage>
        <taxon>Eukaryota</taxon>
        <taxon>Metazoa</taxon>
        <taxon>Spiralia</taxon>
        <taxon>Lophotrochozoa</taxon>
        <taxon>Annelida</taxon>
        <taxon>Polychaeta</taxon>
        <taxon>Sedentaria</taxon>
        <taxon>Scolecida</taxon>
        <taxon>Capitellidae</taxon>
        <taxon>Capitella</taxon>
    </lineage>
</organism>
<reference evidence="5" key="1">
    <citation type="submission" date="2012-12" db="EMBL/GenBank/DDBJ databases">
        <authorList>
            <person name="Hellsten U."/>
            <person name="Grimwood J."/>
            <person name="Chapman J.A."/>
            <person name="Shapiro H."/>
            <person name="Aerts A."/>
            <person name="Otillar R.P."/>
            <person name="Terry A.Y."/>
            <person name="Boore J.L."/>
            <person name="Simakov O."/>
            <person name="Marletaz F."/>
            <person name="Cho S.-J."/>
            <person name="Edsinger-Gonzales E."/>
            <person name="Havlak P."/>
            <person name="Kuo D.-H."/>
            <person name="Larsson T."/>
            <person name="Lv J."/>
            <person name="Arendt D."/>
            <person name="Savage R."/>
            <person name="Osoegawa K."/>
            <person name="de Jong P."/>
            <person name="Lindberg D.R."/>
            <person name="Seaver E.C."/>
            <person name="Weisblat D.A."/>
            <person name="Putnam N.H."/>
            <person name="Grigoriev I.V."/>
            <person name="Rokhsar D.S."/>
        </authorList>
    </citation>
    <scope>NUCLEOTIDE SEQUENCE</scope>
    <source>
        <strain evidence="5">I ESC-2004</strain>
    </source>
</reference>
<evidence type="ECO:0000256" key="1">
    <source>
        <dbReference type="SAM" id="MobiDB-lite"/>
    </source>
</evidence>
<dbReference type="Proteomes" id="UP000014760">
    <property type="component" value="Unassembled WGS sequence"/>
</dbReference>
<dbReference type="InterPro" id="IPR000198">
    <property type="entry name" value="RhoGAP_dom"/>
</dbReference>
<reference evidence="3 5" key="2">
    <citation type="journal article" date="2013" name="Nature">
        <title>Insights into bilaterian evolution from three spiralian genomes.</title>
        <authorList>
            <person name="Simakov O."/>
            <person name="Marletaz F."/>
            <person name="Cho S.J."/>
            <person name="Edsinger-Gonzales E."/>
            <person name="Havlak P."/>
            <person name="Hellsten U."/>
            <person name="Kuo D.H."/>
            <person name="Larsson T."/>
            <person name="Lv J."/>
            <person name="Arendt D."/>
            <person name="Savage R."/>
            <person name="Osoegawa K."/>
            <person name="de Jong P."/>
            <person name="Grimwood J."/>
            <person name="Chapman J.A."/>
            <person name="Shapiro H."/>
            <person name="Aerts A."/>
            <person name="Otillar R.P."/>
            <person name="Terry A.Y."/>
            <person name="Boore J.L."/>
            <person name="Grigoriev I.V."/>
            <person name="Lindberg D.R."/>
            <person name="Seaver E.C."/>
            <person name="Weisblat D.A."/>
            <person name="Putnam N.H."/>
            <person name="Rokhsar D.S."/>
        </authorList>
    </citation>
    <scope>NUCLEOTIDE SEQUENCE</scope>
    <source>
        <strain evidence="3 5">I ESC-2004</strain>
    </source>
</reference>
<evidence type="ECO:0000259" key="2">
    <source>
        <dbReference type="PROSITE" id="PS50186"/>
    </source>
</evidence>
<dbReference type="PANTHER" id="PTHR16206:SF4">
    <property type="entry name" value="PROTEIN LET-99"/>
    <property type="match status" value="1"/>
</dbReference>
<dbReference type="STRING" id="283909.R7V9N6"/>
<protein>
    <recommendedName>
        <fullName evidence="2">DEP domain-containing protein</fullName>
    </recommendedName>
</protein>
<name>R7V9N6_CAPTE</name>
<dbReference type="PROSITE" id="PS50186">
    <property type="entry name" value="DEP"/>
    <property type="match status" value="1"/>
</dbReference>
<dbReference type="OMA" id="YWALSAM"/>
<dbReference type="InterPro" id="IPR036388">
    <property type="entry name" value="WH-like_DNA-bd_sf"/>
</dbReference>
<dbReference type="SUPFAM" id="SSF46785">
    <property type="entry name" value="Winged helix' DNA-binding domain"/>
    <property type="match status" value="1"/>
</dbReference>
<evidence type="ECO:0000313" key="3">
    <source>
        <dbReference type="EMBL" id="ELU12460.1"/>
    </source>
</evidence>
<feature type="domain" description="DEP" evidence="2">
    <location>
        <begin position="29"/>
        <end position="114"/>
    </location>
</feature>
<dbReference type="EnsemblMetazoa" id="CapteT172714">
    <property type="protein sequence ID" value="CapteP172714"/>
    <property type="gene ID" value="CapteG172714"/>
</dbReference>
<dbReference type="InterPro" id="IPR036390">
    <property type="entry name" value="WH_DNA-bd_sf"/>
</dbReference>
<dbReference type="PANTHER" id="PTHR16206">
    <property type="entry name" value="DEP DOMAIN-CONTAINING"/>
    <property type="match status" value="1"/>
</dbReference>
<dbReference type="GO" id="GO:0035556">
    <property type="term" value="P:intracellular signal transduction"/>
    <property type="evidence" value="ECO:0007669"/>
    <property type="project" value="InterPro"/>
</dbReference>
<dbReference type="Pfam" id="PF00620">
    <property type="entry name" value="RhoGAP"/>
    <property type="match status" value="1"/>
</dbReference>
<dbReference type="SMART" id="SM00049">
    <property type="entry name" value="DEP"/>
    <property type="match status" value="1"/>
</dbReference>
<dbReference type="EMBL" id="AMQN01005408">
    <property type="status" value="NOT_ANNOTATED_CDS"/>
    <property type="molecule type" value="Genomic_DNA"/>
</dbReference>
<sequence>MPPTFRSQDPIPDGPYKATKLWNDVIETFREGMALGRHRYKLKASSECFPATDAVSWLHARLIENPNFGPSVSRQQAVQLMQKLHKAKVFEDVRGPKHNKIDFADNGRLFRFITSPVKPQHSTVGRTPLSVRTSLMNVAPPEDNGSSPVKKKKQPPVEKEEMKTRVQAEEDALTDCQVLPRNQLTEAELHSVYKSMTLNSLRKILKLHDVGEIFDTSVVSGCHIHHNLSFVNKNGIVTNVDKKDQLPHWVVSAMRCLAYWPDKIEEGFAAYPGFEKDVFKVVKDYFDNQLQPLIPHELYEAFANVMTLHQHGSTQGALRLCCLFLSPPQRRKLTLLLRFMQKMISNTKLVLDEHISTRDLVVTTFSHSILMPQNEAEYDDFLTQYQVSFMVDNYADLLRVPEDLRLQIEEQVAYLQRARIKYSHDATLQVNSKPSIVYCEQVTVQEYESQRMTASQQALHQLLENVIKDANMNHKDKRKRLKQFQKNYPAIYAKRFPTSESEKELFPEKPRIKPALMNQPLRFKLKSLRL</sequence>
<gene>
    <name evidence="3" type="ORF">CAPTEDRAFT_172714</name>
</gene>
<keyword evidence="5" id="KW-1185">Reference proteome</keyword>
<reference evidence="4" key="3">
    <citation type="submission" date="2015-06" db="UniProtKB">
        <authorList>
            <consortium name="EnsemblMetazoa"/>
        </authorList>
    </citation>
    <scope>IDENTIFICATION</scope>
</reference>